<name>M4HNM0_9CAUD</name>
<evidence type="ECO:0000313" key="3">
    <source>
        <dbReference type="Proteomes" id="UP000011865"/>
    </source>
</evidence>
<feature type="domain" description="Repressor Rok winged helix" evidence="1">
    <location>
        <begin position="245"/>
        <end position="295"/>
    </location>
</feature>
<organism evidence="2 3">
    <name type="scientific">Bacillus phage vB_BceM_Bc431v3</name>
    <dbReference type="NCBI Taxonomy" id="1195072"/>
    <lineage>
        <taxon>Viruses</taxon>
        <taxon>Duplodnaviria</taxon>
        <taxon>Heunggongvirae</taxon>
        <taxon>Uroviricota</taxon>
        <taxon>Caudoviricetes</taxon>
        <taxon>Herelleviridae</taxon>
        <taxon>Bastillevirinae</taxon>
        <taxon>Caeruleovirus</taxon>
        <taxon>Caeruleovirus Bc431</taxon>
    </lineage>
</organism>
<evidence type="ECO:0000259" key="1">
    <source>
        <dbReference type="Pfam" id="PF23159"/>
    </source>
</evidence>
<dbReference type="RefSeq" id="YP_007677119.1">
    <property type="nucleotide sequence ID" value="NC_020873.1"/>
</dbReference>
<dbReference type="Pfam" id="PF23159">
    <property type="entry name" value="WHD_Rok"/>
    <property type="match status" value="1"/>
</dbReference>
<dbReference type="OrthoDB" id="12471at10239"/>
<reference evidence="2 3" key="1">
    <citation type="journal article" date="2013" name="Virol. J.">
        <title>Genome sequence and analysis of a broad-host range lytic bacteriophage that infects the Bacillus cereus group.</title>
        <authorList>
            <person name="El-Arabi T.F."/>
            <person name="Griffiths M.W."/>
            <person name="She Y.M."/>
            <person name="Villegas A."/>
            <person name="Lingohr E.J."/>
            <person name="Kropinski A.M."/>
        </authorList>
    </citation>
    <scope>NUCLEOTIDE SEQUENCE [LARGE SCALE GENOMIC DNA]</scope>
</reference>
<dbReference type="GeneID" id="15041978"/>
<gene>
    <name evidence="2" type="primary">orf221</name>
</gene>
<protein>
    <recommendedName>
        <fullName evidence="1">Repressor Rok winged helix domain-containing protein</fullName>
    </recommendedName>
</protein>
<evidence type="ECO:0000313" key="2">
    <source>
        <dbReference type="EMBL" id="AFQ96529.1"/>
    </source>
</evidence>
<dbReference type="KEGG" id="vg:15041978"/>
<dbReference type="EMBL" id="JX094431">
    <property type="protein sequence ID" value="AFQ96529.1"/>
    <property type="molecule type" value="Genomic_DNA"/>
</dbReference>
<keyword evidence="3" id="KW-1185">Reference proteome</keyword>
<proteinExistence type="predicted"/>
<dbReference type="InterPro" id="IPR056984">
    <property type="entry name" value="WH_Rok"/>
</dbReference>
<dbReference type="Proteomes" id="UP000011865">
    <property type="component" value="Segment"/>
</dbReference>
<sequence>MSIVLTERMAILKKMEYLEKERASLLASYDSCLDRLRELDEIDRMSAEADHVAQVMKQAYAPEPEKEVIKEVKVEYPKFTKEDFKRIAEQVNSILEERLAEPKPEILMGSEQLRATLADREKAEDLAHMLHITGAEMKITDDSIQMVKVDNSDIVAGDTELDDTQEQEGINFPVHREGQSLQEYFEENKEVLAEMGETVEVKEDKPKEETEKAPVGEASKLLQMKKSFMRGTTNDNRIIAQFAKTILKDYGVPIKAKVLLQKLRDAGVSMKSPYETLAQIKGYEPSIQRAGHGYYQYVPTR</sequence>
<accession>M4HNM0</accession>